<sequence>MATMTMLHITGEMTIYRAAELRELLLQALPQSSGQLDIDLSGVTELDVAGLQVLMAVKREAQARQGDLHLMNHSPAVVDVFEILNVAAFFGDPLVIGESLA</sequence>
<gene>
    <name evidence="2" type="ORF">AZ34_12925</name>
</gene>
<organism evidence="2 3">
    <name type="scientific">Hylemonella gracilis str. Niagara R</name>
    <dbReference type="NCBI Taxonomy" id="1458275"/>
    <lineage>
        <taxon>Bacteria</taxon>
        <taxon>Pseudomonadati</taxon>
        <taxon>Pseudomonadota</taxon>
        <taxon>Betaproteobacteria</taxon>
        <taxon>Burkholderiales</taxon>
        <taxon>Comamonadaceae</taxon>
        <taxon>Hylemonella</taxon>
    </lineage>
</organism>
<dbReference type="eggNOG" id="COG1366">
    <property type="taxonomic scope" value="Bacteria"/>
</dbReference>
<dbReference type="Gene3D" id="3.30.750.24">
    <property type="entry name" value="STAS domain"/>
    <property type="match status" value="1"/>
</dbReference>
<evidence type="ECO:0000259" key="1">
    <source>
        <dbReference type="PROSITE" id="PS50801"/>
    </source>
</evidence>
<reference evidence="2 3" key="1">
    <citation type="submission" date="2014-02" db="EMBL/GenBank/DDBJ databases">
        <title>Draft Genome of Hylemonella gracilis isolated from the Niagara River.</title>
        <authorList>
            <person name="Pawlowski D.R."/>
            <person name="Koudelka G.B."/>
        </authorList>
    </citation>
    <scope>NUCLEOTIDE SEQUENCE [LARGE SCALE GENOMIC DNA]</scope>
    <source>
        <strain evidence="2 3">Niagara R</strain>
    </source>
</reference>
<feature type="domain" description="STAS" evidence="1">
    <location>
        <begin position="1"/>
        <end position="101"/>
    </location>
</feature>
<dbReference type="PANTHER" id="PTHR35849">
    <property type="entry name" value="BLR2341 PROTEIN"/>
    <property type="match status" value="1"/>
</dbReference>
<name>A0A016XKX4_9BURK</name>
<protein>
    <submittedName>
        <fullName evidence="2">Anti-sigma B factor antagonist</fullName>
    </submittedName>
</protein>
<accession>A0A016XKX4</accession>
<dbReference type="STRING" id="1458275.AZ34_12925"/>
<dbReference type="Proteomes" id="UP000023268">
    <property type="component" value="Unassembled WGS sequence"/>
</dbReference>
<dbReference type="InterPro" id="IPR052746">
    <property type="entry name" value="MlaB_ABC_Transporter"/>
</dbReference>
<evidence type="ECO:0000313" key="3">
    <source>
        <dbReference type="Proteomes" id="UP000023268"/>
    </source>
</evidence>
<dbReference type="PANTHER" id="PTHR35849:SF2">
    <property type="entry name" value="BLR2341 PROTEIN"/>
    <property type="match status" value="1"/>
</dbReference>
<dbReference type="InterPro" id="IPR002645">
    <property type="entry name" value="STAS_dom"/>
</dbReference>
<evidence type="ECO:0000313" key="2">
    <source>
        <dbReference type="EMBL" id="EYC51873.1"/>
    </source>
</evidence>
<dbReference type="SUPFAM" id="SSF52091">
    <property type="entry name" value="SpoIIaa-like"/>
    <property type="match status" value="1"/>
</dbReference>
<dbReference type="InterPro" id="IPR058548">
    <property type="entry name" value="MlaB-like_STAS"/>
</dbReference>
<dbReference type="AlphaFoldDB" id="A0A016XKX4"/>
<dbReference type="Pfam" id="PF13466">
    <property type="entry name" value="STAS_2"/>
    <property type="match status" value="1"/>
</dbReference>
<dbReference type="EMBL" id="JEMG01000001">
    <property type="protein sequence ID" value="EYC51873.1"/>
    <property type="molecule type" value="Genomic_DNA"/>
</dbReference>
<proteinExistence type="predicted"/>
<dbReference type="InterPro" id="IPR036513">
    <property type="entry name" value="STAS_dom_sf"/>
</dbReference>
<dbReference type="CDD" id="cd07043">
    <property type="entry name" value="STAS_anti-anti-sigma_factors"/>
    <property type="match status" value="1"/>
</dbReference>
<comment type="caution">
    <text evidence="2">The sequence shown here is derived from an EMBL/GenBank/DDBJ whole genome shotgun (WGS) entry which is preliminary data.</text>
</comment>
<dbReference type="PROSITE" id="PS50801">
    <property type="entry name" value="STAS"/>
    <property type="match status" value="1"/>
</dbReference>